<keyword evidence="4 8" id="KW-0812">Transmembrane</keyword>
<proteinExistence type="inferred from homology"/>
<feature type="compositionally biased region" description="Polar residues" evidence="7">
    <location>
        <begin position="247"/>
        <end position="266"/>
    </location>
</feature>
<dbReference type="PANTHER" id="PTHR34582">
    <property type="entry name" value="UPF0702 TRANSMEMBRANE PROTEIN YCAP"/>
    <property type="match status" value="1"/>
</dbReference>
<evidence type="ECO:0000313" key="11">
    <source>
        <dbReference type="Proteomes" id="UP001596002"/>
    </source>
</evidence>
<comment type="subcellular location">
    <subcellularLocation>
        <location evidence="1">Cell membrane</location>
        <topology evidence="1">Multi-pass membrane protein</topology>
    </subcellularLocation>
</comment>
<feature type="domain" description="YetF C-terminal" evidence="9">
    <location>
        <begin position="80"/>
        <end position="204"/>
    </location>
</feature>
<protein>
    <submittedName>
        <fullName evidence="10">DUF421 domain-containing protein</fullName>
    </submittedName>
</protein>
<feature type="transmembrane region" description="Helical" evidence="8">
    <location>
        <begin position="32"/>
        <end position="51"/>
    </location>
</feature>
<sequence>MQVLMWFVNALIVFFIAFALMRVMGKRAVAEMSAFDLIVVILLGSMLATPLSSQRSVTQTVVTGAFVALVYFAFSFLMLNNTARQALHAKPTVLISKGNINETGLRQARMTIPELLGYLRVKGYSTVADVEFAILEEMGEISVIPKSQNAPVTPKDLNIATAPASLPVPIIVEGEWLDDNLSYLQKSREWALDQLAMQAFDPEDAKKLSLVQVEPDGTLTIDINEPAFQGQFPPGQYMSSEQASTAVMPSAATNPGISEVTKNALNKMQTKKQAEEQKEK</sequence>
<evidence type="ECO:0000256" key="7">
    <source>
        <dbReference type="SAM" id="MobiDB-lite"/>
    </source>
</evidence>
<organism evidence="10 11">
    <name type="scientific">Effusibacillus consociatus</name>
    <dbReference type="NCBI Taxonomy" id="1117041"/>
    <lineage>
        <taxon>Bacteria</taxon>
        <taxon>Bacillati</taxon>
        <taxon>Bacillota</taxon>
        <taxon>Bacilli</taxon>
        <taxon>Bacillales</taxon>
        <taxon>Alicyclobacillaceae</taxon>
        <taxon>Effusibacillus</taxon>
    </lineage>
</organism>
<dbReference type="EMBL" id="JBHSHC010000119">
    <property type="protein sequence ID" value="MFC4769161.1"/>
    <property type="molecule type" value="Genomic_DNA"/>
</dbReference>
<evidence type="ECO:0000256" key="3">
    <source>
        <dbReference type="ARBA" id="ARBA00022475"/>
    </source>
</evidence>
<evidence type="ECO:0000256" key="4">
    <source>
        <dbReference type="ARBA" id="ARBA00022692"/>
    </source>
</evidence>
<dbReference type="InterPro" id="IPR007353">
    <property type="entry name" value="DUF421"/>
</dbReference>
<dbReference type="Proteomes" id="UP001596002">
    <property type="component" value="Unassembled WGS sequence"/>
</dbReference>
<reference evidence="11" key="1">
    <citation type="journal article" date="2019" name="Int. J. Syst. Evol. Microbiol.">
        <title>The Global Catalogue of Microorganisms (GCM) 10K type strain sequencing project: providing services to taxonomists for standard genome sequencing and annotation.</title>
        <authorList>
            <consortium name="The Broad Institute Genomics Platform"/>
            <consortium name="The Broad Institute Genome Sequencing Center for Infectious Disease"/>
            <person name="Wu L."/>
            <person name="Ma J."/>
        </authorList>
    </citation>
    <scope>NUCLEOTIDE SEQUENCE [LARGE SCALE GENOMIC DNA]</scope>
    <source>
        <strain evidence="11">WYCCWR 12678</strain>
    </source>
</reference>
<evidence type="ECO:0000256" key="1">
    <source>
        <dbReference type="ARBA" id="ARBA00004651"/>
    </source>
</evidence>
<evidence type="ECO:0000313" key="10">
    <source>
        <dbReference type="EMBL" id="MFC4769161.1"/>
    </source>
</evidence>
<dbReference type="InterPro" id="IPR023090">
    <property type="entry name" value="UPF0702_alpha/beta_dom_sf"/>
</dbReference>
<evidence type="ECO:0000256" key="5">
    <source>
        <dbReference type="ARBA" id="ARBA00022989"/>
    </source>
</evidence>
<evidence type="ECO:0000256" key="2">
    <source>
        <dbReference type="ARBA" id="ARBA00006448"/>
    </source>
</evidence>
<keyword evidence="11" id="KW-1185">Reference proteome</keyword>
<evidence type="ECO:0000256" key="6">
    <source>
        <dbReference type="ARBA" id="ARBA00023136"/>
    </source>
</evidence>
<feature type="transmembrane region" description="Helical" evidence="8">
    <location>
        <begin position="57"/>
        <end position="79"/>
    </location>
</feature>
<dbReference type="Pfam" id="PF04239">
    <property type="entry name" value="DUF421"/>
    <property type="match status" value="1"/>
</dbReference>
<keyword evidence="6 8" id="KW-0472">Membrane</keyword>
<evidence type="ECO:0000256" key="8">
    <source>
        <dbReference type="SAM" id="Phobius"/>
    </source>
</evidence>
<dbReference type="Gene3D" id="3.30.240.20">
    <property type="entry name" value="bsu07140 like domains"/>
    <property type="match status" value="2"/>
</dbReference>
<comment type="caution">
    <text evidence="10">The sequence shown here is derived from an EMBL/GenBank/DDBJ whole genome shotgun (WGS) entry which is preliminary data.</text>
</comment>
<gene>
    <name evidence="10" type="ORF">ACFO8Q_17660</name>
</gene>
<evidence type="ECO:0000259" key="9">
    <source>
        <dbReference type="Pfam" id="PF04239"/>
    </source>
</evidence>
<dbReference type="RefSeq" id="WP_380027363.1">
    <property type="nucleotide sequence ID" value="NZ_JBHSHC010000119.1"/>
</dbReference>
<accession>A0ABV9Q4U3</accession>
<keyword evidence="3" id="KW-1003">Cell membrane</keyword>
<dbReference type="PANTHER" id="PTHR34582:SF6">
    <property type="entry name" value="UPF0702 TRANSMEMBRANE PROTEIN YCAP"/>
    <property type="match status" value="1"/>
</dbReference>
<keyword evidence="5 8" id="KW-1133">Transmembrane helix</keyword>
<feature type="transmembrane region" description="Helical" evidence="8">
    <location>
        <begin position="6"/>
        <end position="25"/>
    </location>
</feature>
<name>A0ABV9Q4U3_9BACL</name>
<feature type="region of interest" description="Disordered" evidence="7">
    <location>
        <begin position="247"/>
        <end position="280"/>
    </location>
</feature>
<comment type="similarity">
    <text evidence="2">Belongs to the UPF0702 family.</text>
</comment>